<dbReference type="EMBL" id="PYGA01000037">
    <property type="protein sequence ID" value="PSK85960.1"/>
    <property type="molecule type" value="Genomic_DNA"/>
</dbReference>
<dbReference type="AlphaFoldDB" id="A0A2P8CLX5"/>
<dbReference type="Proteomes" id="UP000240542">
    <property type="component" value="Unassembled WGS sequence"/>
</dbReference>
<sequence length="62" mass="6881">MVDGHVWRKSSYSGGGHQDCVEVADLPGASAVRDTKSPDQEHLLFSAAEWRSFLEGVKREHL</sequence>
<dbReference type="InterPro" id="IPR007278">
    <property type="entry name" value="DUF397"/>
</dbReference>
<keyword evidence="3" id="KW-1185">Reference proteome</keyword>
<name>A0A2P8CLX5_9ACTN</name>
<protein>
    <submittedName>
        <fullName evidence="2">Uncharacterized protein DUF397</fullName>
    </submittedName>
</protein>
<evidence type="ECO:0000313" key="2">
    <source>
        <dbReference type="EMBL" id="PSK85960.1"/>
    </source>
</evidence>
<gene>
    <name evidence="2" type="ORF">CLV63_13719</name>
</gene>
<comment type="caution">
    <text evidence="2">The sequence shown here is derived from an EMBL/GenBank/DDBJ whole genome shotgun (WGS) entry which is preliminary data.</text>
</comment>
<reference evidence="2 3" key="1">
    <citation type="submission" date="2018-03" db="EMBL/GenBank/DDBJ databases">
        <title>Genomic Encyclopedia of Archaeal and Bacterial Type Strains, Phase II (KMG-II): from individual species to whole genera.</title>
        <authorList>
            <person name="Goeker M."/>
        </authorList>
    </citation>
    <scope>NUCLEOTIDE SEQUENCE [LARGE SCALE GENOMIC DNA]</scope>
    <source>
        <strain evidence="2 3">DSM 45312</strain>
    </source>
</reference>
<evidence type="ECO:0000313" key="3">
    <source>
        <dbReference type="Proteomes" id="UP000240542"/>
    </source>
</evidence>
<dbReference type="RefSeq" id="WP_106586833.1">
    <property type="nucleotide sequence ID" value="NZ_PYGA01000037.1"/>
</dbReference>
<organism evidence="2 3">
    <name type="scientific">Murinocardiopsis flavida</name>
    <dbReference type="NCBI Taxonomy" id="645275"/>
    <lineage>
        <taxon>Bacteria</taxon>
        <taxon>Bacillati</taxon>
        <taxon>Actinomycetota</taxon>
        <taxon>Actinomycetes</taxon>
        <taxon>Streptosporangiales</taxon>
        <taxon>Nocardiopsidaceae</taxon>
        <taxon>Murinocardiopsis</taxon>
    </lineage>
</organism>
<dbReference type="Pfam" id="PF04149">
    <property type="entry name" value="DUF397"/>
    <property type="match status" value="1"/>
</dbReference>
<evidence type="ECO:0000259" key="1">
    <source>
        <dbReference type="Pfam" id="PF04149"/>
    </source>
</evidence>
<accession>A0A2P8CLX5</accession>
<proteinExistence type="predicted"/>
<feature type="domain" description="DUF397" evidence="1">
    <location>
        <begin position="6"/>
        <end position="58"/>
    </location>
</feature>
<dbReference type="OrthoDB" id="3540894at2"/>